<protein>
    <submittedName>
        <fullName evidence="2">Uncharacterized protein</fullName>
    </submittedName>
</protein>
<feature type="transmembrane region" description="Helical" evidence="1">
    <location>
        <begin position="16"/>
        <end position="35"/>
    </location>
</feature>
<comment type="caution">
    <text evidence="2">The sequence shown here is derived from an EMBL/GenBank/DDBJ whole genome shotgun (WGS) entry which is preliminary data.</text>
</comment>
<keyword evidence="1" id="KW-1133">Transmembrane helix</keyword>
<accession>A0A844C1I9</accession>
<evidence type="ECO:0000256" key="1">
    <source>
        <dbReference type="SAM" id="Phobius"/>
    </source>
</evidence>
<gene>
    <name evidence="2" type="ORF">GIY11_11210</name>
</gene>
<name>A0A844C1I9_9LACT</name>
<organism evidence="2 3">
    <name type="scientific">Fundicoccus ignavus</name>
    <dbReference type="NCBI Taxonomy" id="2664442"/>
    <lineage>
        <taxon>Bacteria</taxon>
        <taxon>Bacillati</taxon>
        <taxon>Bacillota</taxon>
        <taxon>Bacilli</taxon>
        <taxon>Lactobacillales</taxon>
        <taxon>Aerococcaceae</taxon>
        <taxon>Fundicoccus</taxon>
    </lineage>
</organism>
<evidence type="ECO:0000313" key="3">
    <source>
        <dbReference type="Proteomes" id="UP000469870"/>
    </source>
</evidence>
<feature type="transmembrane region" description="Helical" evidence="1">
    <location>
        <begin position="119"/>
        <end position="140"/>
    </location>
</feature>
<feature type="transmembrane region" description="Helical" evidence="1">
    <location>
        <begin position="60"/>
        <end position="76"/>
    </location>
</feature>
<dbReference type="Proteomes" id="UP000469870">
    <property type="component" value="Unassembled WGS sequence"/>
</dbReference>
<dbReference type="RefSeq" id="WP_153862649.1">
    <property type="nucleotide sequence ID" value="NZ_WJQR01000014.1"/>
</dbReference>
<dbReference type="InterPro" id="IPR045407">
    <property type="entry name" value="DUF6512"/>
</dbReference>
<feature type="transmembrane region" description="Helical" evidence="1">
    <location>
        <begin position="88"/>
        <end position="107"/>
    </location>
</feature>
<evidence type="ECO:0000313" key="2">
    <source>
        <dbReference type="EMBL" id="MRI82577.1"/>
    </source>
</evidence>
<feature type="transmembrane region" description="Helical" evidence="1">
    <location>
        <begin position="147"/>
        <end position="169"/>
    </location>
</feature>
<reference evidence="2 3" key="1">
    <citation type="submission" date="2019-11" db="EMBL/GenBank/DDBJ databases">
        <title>Characterisation of Fundicoccus ignavus gen. nov. sp. nov., a novel genus of the family Aerococcaceae isolated from bulk tank milk.</title>
        <authorList>
            <person name="Siebert A."/>
            <person name="Huptas C."/>
            <person name="Wenning M."/>
            <person name="Scherer S."/>
            <person name="Doll E.V."/>
        </authorList>
    </citation>
    <scope>NUCLEOTIDE SEQUENCE [LARGE SCALE GENOMIC DNA]</scope>
    <source>
        <strain evidence="2 3">DSM 109653</strain>
    </source>
</reference>
<dbReference type="Pfam" id="PF20122">
    <property type="entry name" value="DUF6512"/>
    <property type="match status" value="1"/>
</dbReference>
<dbReference type="EMBL" id="WJQR01000014">
    <property type="protein sequence ID" value="MRI82577.1"/>
    <property type="molecule type" value="Genomic_DNA"/>
</dbReference>
<keyword evidence="1" id="KW-0812">Transmembrane</keyword>
<proteinExistence type="predicted"/>
<keyword evidence="1" id="KW-0472">Membrane</keyword>
<dbReference type="AlphaFoldDB" id="A0A844C1I9"/>
<sequence length="181" mass="21138">MNTHERKQDVIFTRRYQWLGLVVISLLSIPLHFTYEWLGQQAVIGLFTPTNESIWEHLKLIYWPIVLWWGIGFIVFRNSKQLSWLKWLTAATVSLMVIMAFIVGWYYTWVYGIGKSSSLIHMSSLFIAVPIGQLLGIHVYRVVKPCFIYQVISLILFILFGVMFIYFTFAAPDLPIFVIPN</sequence>